<proteinExistence type="predicted"/>
<dbReference type="Proteomes" id="UP000789860">
    <property type="component" value="Unassembled WGS sequence"/>
</dbReference>
<gene>
    <name evidence="1" type="ORF">SCALOS_LOCUS7814</name>
</gene>
<accession>A0ACA9N0H7</accession>
<evidence type="ECO:0000313" key="2">
    <source>
        <dbReference type="Proteomes" id="UP000789860"/>
    </source>
</evidence>
<dbReference type="EMBL" id="CAJVPM010018702">
    <property type="protein sequence ID" value="CAG8626238.1"/>
    <property type="molecule type" value="Genomic_DNA"/>
</dbReference>
<sequence>VWESITPQTIINCWRKTEIVLSNKWSNLNWNVMRNEEADNESNIIDDDLEIEEIVLDEAAIIEEVLYQSDSSNSDEESDVEIEKILHSVALEQCSSLIQYVEQQEPEKFVKDQDLPQLRSLLRRIRLNVFKSKEQKK</sequence>
<comment type="caution">
    <text evidence="1">The sequence shown here is derived from an EMBL/GenBank/DDBJ whole genome shotgun (WGS) entry which is preliminary data.</text>
</comment>
<feature type="non-terminal residue" evidence="1">
    <location>
        <position position="137"/>
    </location>
</feature>
<feature type="non-terminal residue" evidence="1">
    <location>
        <position position="1"/>
    </location>
</feature>
<organism evidence="1 2">
    <name type="scientific">Scutellospora calospora</name>
    <dbReference type="NCBI Taxonomy" id="85575"/>
    <lineage>
        <taxon>Eukaryota</taxon>
        <taxon>Fungi</taxon>
        <taxon>Fungi incertae sedis</taxon>
        <taxon>Mucoromycota</taxon>
        <taxon>Glomeromycotina</taxon>
        <taxon>Glomeromycetes</taxon>
        <taxon>Diversisporales</taxon>
        <taxon>Gigasporaceae</taxon>
        <taxon>Scutellospora</taxon>
    </lineage>
</organism>
<keyword evidence="2" id="KW-1185">Reference proteome</keyword>
<protein>
    <submittedName>
        <fullName evidence="1">4621_t:CDS:1</fullName>
    </submittedName>
</protein>
<reference evidence="1" key="1">
    <citation type="submission" date="2021-06" db="EMBL/GenBank/DDBJ databases">
        <authorList>
            <person name="Kallberg Y."/>
            <person name="Tangrot J."/>
            <person name="Rosling A."/>
        </authorList>
    </citation>
    <scope>NUCLEOTIDE SEQUENCE</scope>
    <source>
        <strain evidence="1">AU212A</strain>
    </source>
</reference>
<evidence type="ECO:0000313" key="1">
    <source>
        <dbReference type="EMBL" id="CAG8626238.1"/>
    </source>
</evidence>
<name>A0ACA9N0H7_9GLOM</name>